<sequence>MRAFPFDQAADYRRRAHDAREMAAWISLNDARRQLLEYAQHMDALATAEEQKALQIAPIQVSGAET</sequence>
<gene>
    <name evidence="1" type="ORF">HPT29_001925</name>
</gene>
<dbReference type="EMBL" id="CP102845">
    <property type="protein sequence ID" value="UVF19936.1"/>
    <property type="molecule type" value="Genomic_DNA"/>
</dbReference>
<evidence type="ECO:0000313" key="2">
    <source>
        <dbReference type="Proteomes" id="UP001017257"/>
    </source>
</evidence>
<evidence type="ECO:0000313" key="1">
    <source>
        <dbReference type="EMBL" id="UVF19936.1"/>
    </source>
</evidence>
<organism evidence="1 2">
    <name type="scientific">Microvirga terrae</name>
    <dbReference type="NCBI Taxonomy" id="2740529"/>
    <lineage>
        <taxon>Bacteria</taxon>
        <taxon>Pseudomonadati</taxon>
        <taxon>Pseudomonadota</taxon>
        <taxon>Alphaproteobacteria</taxon>
        <taxon>Hyphomicrobiales</taxon>
        <taxon>Methylobacteriaceae</taxon>
        <taxon>Microvirga</taxon>
    </lineage>
</organism>
<protein>
    <submittedName>
        <fullName evidence="1">Uncharacterized protein</fullName>
    </submittedName>
</protein>
<dbReference type="Proteomes" id="UP001017257">
    <property type="component" value="Chromosome"/>
</dbReference>
<reference evidence="1" key="1">
    <citation type="submission" date="2022-08" db="EMBL/GenBank/DDBJ databases">
        <title>Microvirga terrae sp. nov., isolated from soil.</title>
        <authorList>
            <person name="Kim K.H."/>
            <person name="Seo Y.L."/>
            <person name="Kim J.M."/>
            <person name="Lee J.K."/>
            <person name="Han D.M."/>
            <person name="Jeon C.O."/>
        </authorList>
    </citation>
    <scope>NUCLEOTIDE SEQUENCE</scope>
    <source>
        <strain evidence="1">R24</strain>
    </source>
</reference>
<proteinExistence type="predicted"/>
<name>A0ABY5RRQ6_9HYPH</name>
<dbReference type="RefSeq" id="WP_173949052.1">
    <property type="nucleotide sequence ID" value="NZ_CP102845.1"/>
</dbReference>
<keyword evidence="2" id="KW-1185">Reference proteome</keyword>
<accession>A0ABY5RRQ6</accession>